<name>A0A2K8MMA4_9SPHN</name>
<proteinExistence type="predicted"/>
<organism evidence="1 2">
    <name type="scientific">Sphingomonas psychrotolerans</name>
    <dbReference type="NCBI Taxonomy" id="1327635"/>
    <lineage>
        <taxon>Bacteria</taxon>
        <taxon>Pseudomonadati</taxon>
        <taxon>Pseudomonadota</taxon>
        <taxon>Alphaproteobacteria</taxon>
        <taxon>Sphingomonadales</taxon>
        <taxon>Sphingomonadaceae</taxon>
        <taxon>Sphingomonas</taxon>
    </lineage>
</organism>
<evidence type="ECO:0000313" key="1">
    <source>
        <dbReference type="EMBL" id="ATY32371.1"/>
    </source>
</evidence>
<dbReference type="Proteomes" id="UP000229081">
    <property type="component" value="Chromosome"/>
</dbReference>
<gene>
    <name evidence="1" type="ORF">CVN68_10575</name>
</gene>
<accession>A0A2K8MMA4</accession>
<evidence type="ECO:0000313" key="2">
    <source>
        <dbReference type="Proteomes" id="UP000229081"/>
    </source>
</evidence>
<dbReference type="KEGG" id="sphc:CVN68_10575"/>
<dbReference type="OrthoDB" id="7629567at2"/>
<protein>
    <submittedName>
        <fullName evidence="1">Uncharacterized protein</fullName>
    </submittedName>
</protein>
<sequence length="471" mass="49873">MRAETLVLQGTLRDGSFVPKSLSLPERESDAPAGPRLLRLTSNLLPLLRPRIFGVEERVTSTTEAGGLRIRCRTGSQPAGIVLEPIGYRFPRNMPARLVLSGEASASVGLSLVAPGSDAPAPPQTSFSGGRAALPLRPDASALVVGCPSSAGEILLQEARIEPAGGGKARYGSWVWDAAEAIRNPAAFGRAIAALGLGDIAIQPPAEPGDILPVARALLASGIATHLVEGDPDMIEPDGLARALERVCRLRRAVRGLPAHPPVSLELDIEPYGHPHYARDPAMAWRSWALAVEAIARTWGGPVDVDVPWWMLGAPGGTAALTAARASIGTIVVMAYRTEPQLILEAAEPWLAMGVPVKIAVEAGEVATEAQRTYRRARAGELIVGGDRAALHAAPIEATDGTATFSLTSQASTRPDRVSFYGRDAKRSAAERTVLPFLTAWSNFQGFRIHGLSGTTATGRNRSRAFPRQQQ</sequence>
<dbReference type="EMBL" id="CP024923">
    <property type="protein sequence ID" value="ATY32371.1"/>
    <property type="molecule type" value="Genomic_DNA"/>
</dbReference>
<keyword evidence="2" id="KW-1185">Reference proteome</keyword>
<reference evidence="1 2" key="1">
    <citation type="submission" date="2017-11" db="EMBL/GenBank/DDBJ databases">
        <title>Complete genome sequence of Sphingomonas sp. Strain Cra20, a psychrotolerant potential plant growth promoting rhizobacteria.</title>
        <authorList>
            <person name="Luo Y."/>
        </authorList>
    </citation>
    <scope>NUCLEOTIDE SEQUENCE [LARGE SCALE GENOMIC DNA]</scope>
    <source>
        <strain evidence="1 2">Cra20</strain>
    </source>
</reference>
<dbReference type="AlphaFoldDB" id="A0A2K8MMA4"/>